<gene>
    <name evidence="1" type="ORF">S01H4_04129</name>
</gene>
<proteinExistence type="predicted"/>
<reference evidence="1" key="1">
    <citation type="journal article" date="2014" name="Front. Microbiol.">
        <title>High frequency of phylogenetically diverse reductive dehalogenase-homologous genes in deep subseafloor sedimentary metagenomes.</title>
        <authorList>
            <person name="Kawai M."/>
            <person name="Futagami T."/>
            <person name="Toyoda A."/>
            <person name="Takaki Y."/>
            <person name="Nishi S."/>
            <person name="Hori S."/>
            <person name="Arai W."/>
            <person name="Tsubouchi T."/>
            <person name="Morono Y."/>
            <person name="Uchiyama I."/>
            <person name="Ito T."/>
            <person name="Fujiyama A."/>
            <person name="Inagaki F."/>
            <person name="Takami H."/>
        </authorList>
    </citation>
    <scope>NUCLEOTIDE SEQUENCE</scope>
    <source>
        <strain evidence="1">Expedition CK06-06</strain>
    </source>
</reference>
<protein>
    <submittedName>
        <fullName evidence="1">Uncharacterized protein</fullName>
    </submittedName>
</protein>
<sequence>MSKKGVEQKPSKTAMIAALHRAVANKEFKNERFGPDYLAEYFLPSHFKFFINNLLRIPLI</sequence>
<dbReference type="EMBL" id="BART01001079">
    <property type="protein sequence ID" value="GAG61826.1"/>
    <property type="molecule type" value="Genomic_DNA"/>
</dbReference>
<organism evidence="1">
    <name type="scientific">marine sediment metagenome</name>
    <dbReference type="NCBI Taxonomy" id="412755"/>
    <lineage>
        <taxon>unclassified sequences</taxon>
        <taxon>metagenomes</taxon>
        <taxon>ecological metagenomes</taxon>
    </lineage>
</organism>
<evidence type="ECO:0000313" key="1">
    <source>
        <dbReference type="EMBL" id="GAG61826.1"/>
    </source>
</evidence>
<name>X1APN6_9ZZZZ</name>
<dbReference type="AlphaFoldDB" id="X1APN6"/>
<comment type="caution">
    <text evidence="1">The sequence shown here is derived from an EMBL/GenBank/DDBJ whole genome shotgun (WGS) entry which is preliminary data.</text>
</comment>
<accession>X1APN6</accession>